<evidence type="ECO:0000256" key="1">
    <source>
        <dbReference type="SAM" id="MobiDB-lite"/>
    </source>
</evidence>
<dbReference type="Proteomes" id="UP001176517">
    <property type="component" value="Unassembled WGS sequence"/>
</dbReference>
<reference evidence="2" key="1">
    <citation type="journal article" date="2023" name="PhytoFront">
        <title>Draft Genome Resources of Seven Strains of Tilletia horrida, Causal Agent of Kernel Smut of Rice.</title>
        <authorList>
            <person name="Khanal S."/>
            <person name="Antony Babu S."/>
            <person name="Zhou X.G."/>
        </authorList>
    </citation>
    <scope>NUCLEOTIDE SEQUENCE</scope>
    <source>
        <strain evidence="2">TX6</strain>
    </source>
</reference>
<accession>A0AAN6GUD7</accession>
<comment type="caution">
    <text evidence="2">The sequence shown here is derived from an EMBL/GenBank/DDBJ whole genome shotgun (WGS) entry which is preliminary data.</text>
</comment>
<organism evidence="2 3">
    <name type="scientific">Tilletia horrida</name>
    <dbReference type="NCBI Taxonomy" id="155126"/>
    <lineage>
        <taxon>Eukaryota</taxon>
        <taxon>Fungi</taxon>
        <taxon>Dikarya</taxon>
        <taxon>Basidiomycota</taxon>
        <taxon>Ustilaginomycotina</taxon>
        <taxon>Exobasidiomycetes</taxon>
        <taxon>Tilletiales</taxon>
        <taxon>Tilletiaceae</taxon>
        <taxon>Tilletia</taxon>
    </lineage>
</organism>
<protein>
    <submittedName>
        <fullName evidence="2">Uncharacterized protein</fullName>
    </submittedName>
</protein>
<evidence type="ECO:0000313" key="3">
    <source>
        <dbReference type="Proteomes" id="UP001176517"/>
    </source>
</evidence>
<dbReference type="AlphaFoldDB" id="A0AAN6GUD7"/>
<keyword evidence="3" id="KW-1185">Reference proteome</keyword>
<evidence type="ECO:0000313" key="2">
    <source>
        <dbReference type="EMBL" id="KAK0550351.1"/>
    </source>
</evidence>
<sequence length="257" mass="28015">MDNAFFAMIVGAINVDSVTKAQSRYYAFTAQHPSENEYGPEGRRRTRVDYIGKLWADAEPPQVDDIVHVCGPWLPHPTPYIHASQFAIMNRGPIPDSFDAPLPIVILLGKVLAWDAERGAITLQTAEYDRNATKRVTFEVVVFRRGKLFANAPEPRVGSVILAHGPVAEQMDVSSKWAIKAMGINYLPITPGTGGSGTVPDTPTKKRKYERKNKFGSNIIVDDADELSGSEAPIAGPSTPGPIRSSARTSGKDRSLN</sequence>
<dbReference type="EMBL" id="JAPDMZ010000094">
    <property type="protein sequence ID" value="KAK0550351.1"/>
    <property type="molecule type" value="Genomic_DNA"/>
</dbReference>
<proteinExistence type="predicted"/>
<feature type="region of interest" description="Disordered" evidence="1">
    <location>
        <begin position="220"/>
        <end position="257"/>
    </location>
</feature>
<gene>
    <name evidence="2" type="ORF">OC846_003686</name>
</gene>
<name>A0AAN6GUD7_9BASI</name>